<keyword evidence="1" id="KW-0812">Transmembrane</keyword>
<protein>
    <recommendedName>
        <fullName evidence="2">CHASE2 domain-containing protein</fullName>
    </recommendedName>
</protein>
<keyword evidence="1" id="KW-0472">Membrane</keyword>
<proteinExistence type="predicted"/>
<gene>
    <name evidence="3" type="ORF">A6769_32530</name>
</gene>
<feature type="transmembrane region" description="Helical" evidence="1">
    <location>
        <begin position="751"/>
        <end position="771"/>
    </location>
</feature>
<dbReference type="AlphaFoldDB" id="A0A367R2X0"/>
<dbReference type="Gene3D" id="3.40.50.300">
    <property type="entry name" value="P-loop containing nucleotide triphosphate hydrolases"/>
    <property type="match status" value="1"/>
</dbReference>
<name>A0A367R2X0_NOSPU</name>
<evidence type="ECO:0000313" key="4">
    <source>
        <dbReference type="Proteomes" id="UP000252085"/>
    </source>
</evidence>
<dbReference type="SUPFAM" id="SSF52540">
    <property type="entry name" value="P-loop containing nucleoside triphosphate hydrolases"/>
    <property type="match status" value="1"/>
</dbReference>
<sequence length="805" mass="90840">MSKAENSAYKYQVGGSLQIDAPSYVQRQADKDFYDALKAGEFCYVFNSRQMGKSSLRVQTMRKLQAEDIICSVIDITAIGSQDITQSEWYLGVLRRLARSFIPKFKVLNWWSDRTGLSPLQCLSEFIESVLLVEVSQNIVIFVDEIDSILKLNFKDDFLALIRVCYNKRADNPAYQRLTFALLGVTTPYDLIQDKHRTPFNIGRAIELNGFQLSEAQPLAEGLVGKFVNPQIVLQEILAWSGGQPFLTQKLCQLAMATPTPSLRDATLTANASSGIIPPGGEAEYIEKLVRSQIIDNWESQDEPEHLRTIRDRLFCRCADGNGILRNEQCIKKLLELYQQILQIGQITANNSPEQMELRLSGLVVKQQGLLKVYNRIYAAVFNQNWLDKALLGLQSVEISPLPSKRRFQTVLILAVVVTALVMGVRHLGLLQAAELRAFDQLLRLRPNEQPDTRLLVVAIAEDDFKLPEQQQRKGSLSDRALALLVQQLEKFQPRAIGLDIYRDFPVDSKEASLATWMRRSDRFIAICKVSEPQINEPGVLPPPEIPLKRQGFSDFVKDSDGILRRHLIAMKPDDSSPCTTPYALSAQLAFRYLEAEGISAKYTKNQELQIGKVVFKRLRSHMGGYQQLDDWGYQVLLNYRSFNSPLKAIEQITLKDVLKGAIAPDKVKNRIVLIGITNQSAGDYFPTPYTTNQKQEIPGVIVHAQMVSQILSAVLDGRILLWVWPVWSEVLWIFYWSIFGGIVAWRIRNLLLLGLVGITVIMVISTLSFVMLLKGIWIPLIPAVVTLAVTGTSVVVIRNLHKKR</sequence>
<evidence type="ECO:0000256" key="1">
    <source>
        <dbReference type="SAM" id="Phobius"/>
    </source>
</evidence>
<dbReference type="SMART" id="SM01080">
    <property type="entry name" value="CHASE2"/>
    <property type="match status" value="1"/>
</dbReference>
<reference evidence="3 4" key="1">
    <citation type="submission" date="2016-04" db="EMBL/GenBank/DDBJ databases">
        <authorList>
            <person name="Evans L.H."/>
            <person name="Alamgir A."/>
            <person name="Owens N."/>
            <person name="Weber N.D."/>
            <person name="Virtaneva K."/>
            <person name="Barbian K."/>
            <person name="Babar A."/>
            <person name="Rosenke K."/>
        </authorList>
    </citation>
    <scope>NUCLEOTIDE SEQUENCE [LARGE SCALE GENOMIC DNA]</scope>
    <source>
        <strain evidence="3">NIES-2108</strain>
    </source>
</reference>
<feature type="transmembrane region" description="Helical" evidence="1">
    <location>
        <begin position="777"/>
        <end position="798"/>
    </location>
</feature>
<dbReference type="InterPro" id="IPR007890">
    <property type="entry name" value="CHASE2"/>
</dbReference>
<dbReference type="Pfam" id="PF05226">
    <property type="entry name" value="CHASE2"/>
    <property type="match status" value="1"/>
</dbReference>
<accession>A0A367R2X0</accession>
<organism evidence="3 4">
    <name type="scientific">Nostoc punctiforme NIES-2108</name>
    <dbReference type="NCBI Taxonomy" id="1356359"/>
    <lineage>
        <taxon>Bacteria</taxon>
        <taxon>Bacillati</taxon>
        <taxon>Cyanobacteriota</taxon>
        <taxon>Cyanophyceae</taxon>
        <taxon>Nostocales</taxon>
        <taxon>Nostocaceae</taxon>
        <taxon>Nostoc</taxon>
    </lineage>
</organism>
<evidence type="ECO:0000259" key="2">
    <source>
        <dbReference type="SMART" id="SM01080"/>
    </source>
</evidence>
<evidence type="ECO:0000313" key="3">
    <source>
        <dbReference type="EMBL" id="RCJ30807.1"/>
    </source>
</evidence>
<keyword evidence="1" id="KW-1133">Transmembrane helix</keyword>
<comment type="caution">
    <text evidence="3">The sequence shown here is derived from an EMBL/GenBank/DDBJ whole genome shotgun (WGS) entry which is preliminary data.</text>
</comment>
<feature type="transmembrane region" description="Helical" evidence="1">
    <location>
        <begin position="720"/>
        <end position="739"/>
    </location>
</feature>
<dbReference type="Pfam" id="PF14516">
    <property type="entry name" value="AAA_35"/>
    <property type="match status" value="1"/>
</dbReference>
<dbReference type="EMBL" id="LXQE01000182">
    <property type="protein sequence ID" value="RCJ30807.1"/>
    <property type="molecule type" value="Genomic_DNA"/>
</dbReference>
<dbReference type="InterPro" id="IPR027417">
    <property type="entry name" value="P-loop_NTPase"/>
</dbReference>
<feature type="domain" description="CHASE2" evidence="2">
    <location>
        <begin position="431"/>
        <end position="744"/>
    </location>
</feature>
<dbReference type="Proteomes" id="UP000252085">
    <property type="component" value="Unassembled WGS sequence"/>
</dbReference>